<dbReference type="EMBL" id="BMTP01000019">
    <property type="protein sequence ID" value="GGU60996.1"/>
    <property type="molecule type" value="Genomic_DNA"/>
</dbReference>
<keyword evidence="1" id="KW-0812">Transmembrane</keyword>
<sequence>MGLSISAAALLAIIVVVLVKGGHVRFGPALTCTLFGFTLAATGLAPAINTGLTALAGLLASFRPTPRSTAGPACS</sequence>
<keyword evidence="3" id="KW-1185">Reference proteome</keyword>
<reference evidence="2" key="2">
    <citation type="submission" date="2020-09" db="EMBL/GenBank/DDBJ databases">
        <authorList>
            <person name="Sun Q."/>
            <person name="Ohkuma M."/>
        </authorList>
    </citation>
    <scope>NUCLEOTIDE SEQUENCE</scope>
    <source>
        <strain evidence="2">JCM 4391</strain>
    </source>
</reference>
<keyword evidence="1" id="KW-1133">Transmembrane helix</keyword>
<feature type="transmembrane region" description="Helical" evidence="1">
    <location>
        <begin position="37"/>
        <end position="60"/>
    </location>
</feature>
<name>A0A918M6N4_9ACTN</name>
<keyword evidence="1" id="KW-0472">Membrane</keyword>
<evidence type="ECO:0000313" key="3">
    <source>
        <dbReference type="Proteomes" id="UP000636661"/>
    </source>
</evidence>
<proteinExistence type="predicted"/>
<dbReference type="RefSeq" id="WP_189554176.1">
    <property type="nucleotide sequence ID" value="NZ_BMTP01000019.1"/>
</dbReference>
<reference evidence="2" key="1">
    <citation type="journal article" date="2014" name="Int. J. Syst. Evol. Microbiol.">
        <title>Complete genome sequence of Corynebacterium casei LMG S-19264T (=DSM 44701T), isolated from a smear-ripened cheese.</title>
        <authorList>
            <consortium name="US DOE Joint Genome Institute (JGI-PGF)"/>
            <person name="Walter F."/>
            <person name="Albersmeier A."/>
            <person name="Kalinowski J."/>
            <person name="Ruckert C."/>
        </authorList>
    </citation>
    <scope>NUCLEOTIDE SEQUENCE</scope>
    <source>
        <strain evidence="2">JCM 4391</strain>
    </source>
</reference>
<gene>
    <name evidence="2" type="ORF">GCM10010274_57240</name>
</gene>
<dbReference type="AlphaFoldDB" id="A0A918M6N4"/>
<evidence type="ECO:0000256" key="1">
    <source>
        <dbReference type="SAM" id="Phobius"/>
    </source>
</evidence>
<dbReference type="Proteomes" id="UP000636661">
    <property type="component" value="Unassembled WGS sequence"/>
</dbReference>
<protein>
    <submittedName>
        <fullName evidence="2">Uncharacterized protein</fullName>
    </submittedName>
</protein>
<comment type="caution">
    <text evidence="2">The sequence shown here is derived from an EMBL/GenBank/DDBJ whole genome shotgun (WGS) entry which is preliminary data.</text>
</comment>
<evidence type="ECO:0000313" key="2">
    <source>
        <dbReference type="EMBL" id="GGU60996.1"/>
    </source>
</evidence>
<organism evidence="2 3">
    <name type="scientific">Streptomyces lavendofoliae</name>
    <dbReference type="NCBI Taxonomy" id="67314"/>
    <lineage>
        <taxon>Bacteria</taxon>
        <taxon>Bacillati</taxon>
        <taxon>Actinomycetota</taxon>
        <taxon>Actinomycetes</taxon>
        <taxon>Kitasatosporales</taxon>
        <taxon>Streptomycetaceae</taxon>
        <taxon>Streptomyces</taxon>
    </lineage>
</organism>
<accession>A0A918M6N4</accession>